<name>A0AAD5FMU0_SILAS</name>
<dbReference type="AlphaFoldDB" id="A0AAD5FMU0"/>
<dbReference type="PROSITE" id="PS50015">
    <property type="entry name" value="SAP_B"/>
    <property type="match status" value="1"/>
</dbReference>
<dbReference type="InterPro" id="IPR011001">
    <property type="entry name" value="Saposin-like"/>
</dbReference>
<accession>A0AAD5FMU0</accession>
<protein>
    <recommendedName>
        <fullName evidence="2">Saposin B-type domain-containing protein</fullName>
    </recommendedName>
</protein>
<evidence type="ECO:0000313" key="3">
    <source>
        <dbReference type="EMBL" id="KAI5622870.1"/>
    </source>
</evidence>
<dbReference type="Gene3D" id="1.10.225.10">
    <property type="entry name" value="Saposin-like"/>
    <property type="match status" value="1"/>
</dbReference>
<sequence>MVETYGRDMQDKVDTAINKVCQKFEPFDECVGFIKKYRDKLVRAIMSEKNAPAACKHLNLCKETSIF</sequence>
<proteinExistence type="predicted"/>
<dbReference type="InterPro" id="IPR008139">
    <property type="entry name" value="SaposinB_dom"/>
</dbReference>
<feature type="domain" description="Saposin B-type" evidence="2">
    <location>
        <begin position="1"/>
        <end position="65"/>
    </location>
</feature>
<evidence type="ECO:0000313" key="4">
    <source>
        <dbReference type="Proteomes" id="UP001205998"/>
    </source>
</evidence>
<evidence type="ECO:0000256" key="1">
    <source>
        <dbReference type="ARBA" id="ARBA00023157"/>
    </source>
</evidence>
<dbReference type="Proteomes" id="UP001205998">
    <property type="component" value="Unassembled WGS sequence"/>
</dbReference>
<gene>
    <name evidence="3" type="ORF">C0J50_17748</name>
</gene>
<comment type="caution">
    <text evidence="3">The sequence shown here is derived from an EMBL/GenBank/DDBJ whole genome shotgun (WGS) entry which is preliminary data.</text>
</comment>
<dbReference type="EMBL" id="MU551610">
    <property type="protein sequence ID" value="KAI5622870.1"/>
    <property type="molecule type" value="Genomic_DNA"/>
</dbReference>
<dbReference type="SUPFAM" id="SSF47862">
    <property type="entry name" value="Saposin"/>
    <property type="match status" value="1"/>
</dbReference>
<evidence type="ECO:0000259" key="2">
    <source>
        <dbReference type="PROSITE" id="PS50015"/>
    </source>
</evidence>
<reference evidence="3" key="1">
    <citation type="submission" date="2018-07" db="EMBL/GenBank/DDBJ databases">
        <title>Comparative genomics of catfishes provides insights into carnivory and benthic adaptation.</title>
        <authorList>
            <person name="Zhang Y."/>
            <person name="Wang D."/>
            <person name="Peng Z."/>
            <person name="Zheng S."/>
            <person name="Shao F."/>
            <person name="Tao W."/>
        </authorList>
    </citation>
    <scope>NUCLEOTIDE SEQUENCE</scope>
    <source>
        <strain evidence="3">Chongqing</strain>
    </source>
</reference>
<keyword evidence="4" id="KW-1185">Reference proteome</keyword>
<keyword evidence="1" id="KW-1015">Disulfide bond</keyword>
<organism evidence="3 4">
    <name type="scientific">Silurus asotus</name>
    <name type="common">Amur catfish</name>
    <name type="synonym">Parasilurus asotus</name>
    <dbReference type="NCBI Taxonomy" id="30991"/>
    <lineage>
        <taxon>Eukaryota</taxon>
        <taxon>Metazoa</taxon>
        <taxon>Chordata</taxon>
        <taxon>Craniata</taxon>
        <taxon>Vertebrata</taxon>
        <taxon>Euteleostomi</taxon>
        <taxon>Actinopterygii</taxon>
        <taxon>Neopterygii</taxon>
        <taxon>Teleostei</taxon>
        <taxon>Ostariophysi</taxon>
        <taxon>Siluriformes</taxon>
        <taxon>Siluridae</taxon>
        <taxon>Silurus</taxon>
    </lineage>
</organism>